<name>A0A7S2YR51_9STRA</name>
<organism evidence="1">
    <name type="scientific">Entomoneis paludosa</name>
    <dbReference type="NCBI Taxonomy" id="265537"/>
    <lineage>
        <taxon>Eukaryota</taxon>
        <taxon>Sar</taxon>
        <taxon>Stramenopiles</taxon>
        <taxon>Ochrophyta</taxon>
        <taxon>Bacillariophyta</taxon>
        <taxon>Bacillariophyceae</taxon>
        <taxon>Bacillariophycidae</taxon>
        <taxon>Entomoneidaceae</taxon>
        <taxon>Entomoneis</taxon>
    </lineage>
</organism>
<proteinExistence type="predicted"/>
<dbReference type="AlphaFoldDB" id="A0A7S2YR51"/>
<evidence type="ECO:0000313" key="1">
    <source>
        <dbReference type="EMBL" id="CAD9990187.1"/>
    </source>
</evidence>
<sequence>MKKLSRMPKELCRDHVGVRKATRIMYPTREVTVSTADSLVARISRIGVVTLGGHGSTIRSKISSRRMNESCELLLGELRSCHVPQTCAPFNQEYVRGRVIHGQAWR</sequence>
<protein>
    <submittedName>
        <fullName evidence="1">Uncharacterized protein</fullName>
    </submittedName>
</protein>
<accession>A0A7S2YR51</accession>
<gene>
    <name evidence="1" type="ORF">APAL1065_LOCUS24751</name>
</gene>
<reference evidence="1" key="1">
    <citation type="submission" date="2021-01" db="EMBL/GenBank/DDBJ databases">
        <authorList>
            <person name="Corre E."/>
            <person name="Pelletier E."/>
            <person name="Niang G."/>
            <person name="Scheremetjew M."/>
            <person name="Finn R."/>
            <person name="Kale V."/>
            <person name="Holt S."/>
            <person name="Cochrane G."/>
            <person name="Meng A."/>
            <person name="Brown T."/>
            <person name="Cohen L."/>
        </authorList>
    </citation>
    <scope>NUCLEOTIDE SEQUENCE</scope>
    <source>
        <strain evidence="1">CCMP125</strain>
    </source>
</reference>
<dbReference type="EMBL" id="HBHT01036857">
    <property type="protein sequence ID" value="CAD9990187.1"/>
    <property type="molecule type" value="Transcribed_RNA"/>
</dbReference>